<sequence length="87" mass="9854">MKVKVVSTPFPELLMRWKKAKGEVADKAISCDQAKCKVEDIMGCLVEKVDCNKGQYYIVPICKDCATPVSRYEVDENLLVHFDKNKA</sequence>
<dbReference type="HOGENOM" id="CLU_2476821_0_0_10"/>
<dbReference type="AlphaFoldDB" id="F3ZRA4"/>
<dbReference type="EMBL" id="CM001167">
    <property type="protein sequence ID" value="EGJ71912.1"/>
    <property type="molecule type" value="Genomic_DNA"/>
</dbReference>
<reference evidence="1 2" key="1">
    <citation type="journal article" date="2011" name="Stand. Genomic Sci.">
        <title>Non-contiguous finished genome sequence of Bacteroides coprosuis type strain (PC139).</title>
        <authorList>
            <person name="Land M."/>
            <person name="Held B."/>
            <person name="Gronow S."/>
            <person name="Abt B."/>
            <person name="Lucas S."/>
            <person name="Del Rio T.G."/>
            <person name="Nolan M."/>
            <person name="Tice H."/>
            <person name="Cheng J.F."/>
            <person name="Pitluck S."/>
            <person name="Liolios K."/>
            <person name="Pagani I."/>
            <person name="Ivanova N."/>
            <person name="Mavromatis K."/>
            <person name="Mikhailova N."/>
            <person name="Pati A."/>
            <person name="Tapia R."/>
            <person name="Han C."/>
            <person name="Goodwin L."/>
            <person name="Chen A."/>
            <person name="Palaniappan K."/>
            <person name="Hauser L."/>
            <person name="Brambilla E.M."/>
            <person name="Rohde M."/>
            <person name="Goker M."/>
            <person name="Detter J.C."/>
            <person name="Woyke T."/>
            <person name="Bristow J."/>
            <person name="Eisen J.A."/>
            <person name="Markowitz V."/>
            <person name="Hugenholtz P."/>
            <person name="Kyrpides N.C."/>
            <person name="Klenk H.P."/>
            <person name="Lapidus A."/>
        </authorList>
    </citation>
    <scope>NUCLEOTIDE SEQUENCE [LARGE SCALE GENOMIC DNA]</scope>
    <source>
        <strain evidence="1 2">DSM 18011</strain>
    </source>
</reference>
<name>F3ZRA4_9BACE</name>
<evidence type="ECO:0000313" key="2">
    <source>
        <dbReference type="Proteomes" id="UP000018439"/>
    </source>
</evidence>
<dbReference type="STRING" id="679937.Bcop_1720"/>
<proteinExistence type="predicted"/>
<organism evidence="1 2">
    <name type="scientific">Bacteroides coprosuis DSM 18011</name>
    <dbReference type="NCBI Taxonomy" id="679937"/>
    <lineage>
        <taxon>Bacteria</taxon>
        <taxon>Pseudomonadati</taxon>
        <taxon>Bacteroidota</taxon>
        <taxon>Bacteroidia</taxon>
        <taxon>Bacteroidales</taxon>
        <taxon>Bacteroidaceae</taxon>
        <taxon>Bacteroides</taxon>
    </lineage>
</organism>
<protein>
    <submittedName>
        <fullName evidence="1">Uncharacterized protein</fullName>
    </submittedName>
</protein>
<accession>F3ZRA4</accession>
<keyword evidence="2" id="KW-1185">Reference proteome</keyword>
<dbReference type="OrthoDB" id="9902740at2"/>
<gene>
    <name evidence="1" type="ORF">Bcop_1720</name>
</gene>
<evidence type="ECO:0000313" key="1">
    <source>
        <dbReference type="EMBL" id="EGJ71912.1"/>
    </source>
</evidence>
<dbReference type="Proteomes" id="UP000018439">
    <property type="component" value="Chromosome"/>
</dbReference>